<keyword evidence="5 15" id="KW-0808">Transferase</keyword>
<comment type="cofactor">
    <cofactor evidence="1">
        <name>Mg(2+)</name>
        <dbReference type="ChEBI" id="CHEBI:18420"/>
    </cofactor>
</comment>
<evidence type="ECO:0000256" key="4">
    <source>
        <dbReference type="ARBA" id="ARBA00022603"/>
    </source>
</evidence>
<evidence type="ECO:0000259" key="14">
    <source>
        <dbReference type="Pfam" id="PF12623"/>
    </source>
</evidence>
<dbReference type="EC" id="2.1.1.386" evidence="11"/>
<evidence type="ECO:0000256" key="3">
    <source>
        <dbReference type="ARBA" id="ARBA00021330"/>
    </source>
</evidence>
<dbReference type="InterPro" id="IPR029063">
    <property type="entry name" value="SAM-dependent_MTases_sf"/>
</dbReference>
<keyword evidence="10" id="KW-0943">RNA-mediated gene silencing</keyword>
<evidence type="ECO:0000256" key="9">
    <source>
        <dbReference type="ARBA" id="ARBA00022884"/>
    </source>
</evidence>
<feature type="region of interest" description="Disordered" evidence="13">
    <location>
        <begin position="462"/>
        <end position="495"/>
    </location>
</feature>
<evidence type="ECO:0000256" key="6">
    <source>
        <dbReference type="ARBA" id="ARBA00022691"/>
    </source>
</evidence>
<feature type="domain" description="Hen1 N-terminal" evidence="14">
    <location>
        <begin position="1"/>
        <end position="247"/>
    </location>
</feature>
<evidence type="ECO:0000256" key="11">
    <source>
        <dbReference type="ARBA" id="ARBA00035025"/>
    </source>
</evidence>
<name>A0A4V2Y2D8_9ACTN</name>
<keyword evidence="7" id="KW-0479">Metal-binding</keyword>
<dbReference type="AlphaFoldDB" id="A0A4V2Y2D8"/>
<evidence type="ECO:0000313" key="16">
    <source>
        <dbReference type="Proteomes" id="UP000295345"/>
    </source>
</evidence>
<dbReference type="GO" id="GO:0003723">
    <property type="term" value="F:RNA binding"/>
    <property type="evidence" value="ECO:0007669"/>
    <property type="project" value="UniProtKB-KW"/>
</dbReference>
<dbReference type="PANTHER" id="PTHR21404">
    <property type="entry name" value="HEN1"/>
    <property type="match status" value="1"/>
</dbReference>
<dbReference type="InterPro" id="IPR024026">
    <property type="entry name" value="3'-RNA_MeTfrase_Hen1_bac"/>
</dbReference>
<keyword evidence="8" id="KW-0460">Magnesium</keyword>
<evidence type="ECO:0000256" key="12">
    <source>
        <dbReference type="ARBA" id="ARBA00048418"/>
    </source>
</evidence>
<dbReference type="Proteomes" id="UP000295345">
    <property type="component" value="Unassembled WGS sequence"/>
</dbReference>
<protein>
    <recommendedName>
        <fullName evidence="3">Small RNA 2'-O-methyltransferase</fullName>
        <ecNumber evidence="11">2.1.1.386</ecNumber>
    </recommendedName>
</protein>
<dbReference type="GO" id="GO:0001510">
    <property type="term" value="P:RNA methylation"/>
    <property type="evidence" value="ECO:0007669"/>
    <property type="project" value="InterPro"/>
</dbReference>
<keyword evidence="6" id="KW-0949">S-adenosyl-L-methionine</keyword>
<organism evidence="15 16">
    <name type="scientific">Streptomyces hainanensis</name>
    <dbReference type="NCBI Taxonomy" id="402648"/>
    <lineage>
        <taxon>Bacteria</taxon>
        <taxon>Bacillati</taxon>
        <taxon>Actinomycetota</taxon>
        <taxon>Actinomycetes</taxon>
        <taxon>Kitasatosporales</taxon>
        <taxon>Streptomycetaceae</taxon>
        <taxon>Streptomyces</taxon>
    </lineage>
</organism>
<dbReference type="InterPro" id="IPR024740">
    <property type="entry name" value="Hen1_N"/>
</dbReference>
<evidence type="ECO:0000256" key="7">
    <source>
        <dbReference type="ARBA" id="ARBA00022723"/>
    </source>
</evidence>
<dbReference type="Gene3D" id="3.30.1610.20">
    <property type="entry name" value="Hen1, N-terminal domain"/>
    <property type="match status" value="1"/>
</dbReference>
<accession>A0A4V2Y2D8</accession>
<dbReference type="GO" id="GO:0046872">
    <property type="term" value="F:metal ion binding"/>
    <property type="evidence" value="ECO:0007669"/>
    <property type="project" value="UniProtKB-KW"/>
</dbReference>
<dbReference type="GO" id="GO:0090486">
    <property type="term" value="F:small RNA 2'-O-methyltransferase activity"/>
    <property type="evidence" value="ECO:0007669"/>
    <property type="project" value="UniProtKB-EC"/>
</dbReference>
<dbReference type="CDD" id="cd02440">
    <property type="entry name" value="AdoMet_MTases"/>
    <property type="match status" value="1"/>
</dbReference>
<feature type="compositionally biased region" description="Basic and acidic residues" evidence="13">
    <location>
        <begin position="481"/>
        <end position="495"/>
    </location>
</feature>
<evidence type="ECO:0000256" key="13">
    <source>
        <dbReference type="SAM" id="MobiDB-lite"/>
    </source>
</evidence>
<evidence type="ECO:0000256" key="8">
    <source>
        <dbReference type="ARBA" id="ARBA00022842"/>
    </source>
</evidence>
<dbReference type="InterPro" id="IPR038546">
    <property type="entry name" value="Hen1_N_sf"/>
</dbReference>
<dbReference type="PANTHER" id="PTHR21404:SF3">
    <property type="entry name" value="SMALL RNA 2'-O-METHYLTRANSFERASE"/>
    <property type="match status" value="1"/>
</dbReference>
<comment type="similarity">
    <text evidence="2">Belongs to the methyltransferase superfamily. HEN1 family.</text>
</comment>
<dbReference type="OrthoDB" id="626362at2"/>
<gene>
    <name evidence="15" type="ORF">E1283_22175</name>
</gene>
<evidence type="ECO:0000256" key="5">
    <source>
        <dbReference type="ARBA" id="ARBA00022679"/>
    </source>
</evidence>
<sequence>MFLTISTTGDARRPATDLGFLLHKHPDKAQEFSTSTGRAQVFYPEATAERCTAALLLEVDPVALVRSRGQGRGAAPDATLARYVNDRPYAASSLLAVALGQVFRSALRGRCEARPGLAERSLPLTIEVPALPARGGPEEVRRLFEPLGWTVTAEPVPLDGRFPEWGDSRYVRLTLTGTETLATALRQLYVLLPVLDAAKHYWISEEEVDKLLRAGDGWLEPHPERRLIVNRYLARRVALTREALTRLELARLAEADDVEAEELDNAVPEAAESTDDEAARPEPLAVSRRAAILAAVRAAGASRVLDLGCGEGRLVGELLSDRAVTEVVAMDVSVRALRVAARRLRVNRMSERQRARLTLFQGSLMYTDARLAGYDAAVLSEVVEHVDPPRLPALAYAVFGAARPGTVVVTTPNAEYNVRWESLPAGRTRHADHRFEWTRAEFRRWAGEVAELHGYVVEFRPVGDEDPEVGPPTQLALFTRRAAEGRDETREETAA</sequence>
<evidence type="ECO:0000256" key="1">
    <source>
        <dbReference type="ARBA" id="ARBA00001946"/>
    </source>
</evidence>
<dbReference type="InterPro" id="IPR026610">
    <property type="entry name" value="Hen1"/>
</dbReference>
<comment type="catalytic activity">
    <reaction evidence="12">
        <text>small RNA 3'-end nucleotide + S-adenosyl-L-methionine = small RNA 3'-end 2'-O-methylnucleotide + S-adenosyl-L-homocysteine + H(+)</text>
        <dbReference type="Rhea" id="RHEA:37887"/>
        <dbReference type="Rhea" id="RHEA-COMP:10415"/>
        <dbReference type="Rhea" id="RHEA-COMP:10416"/>
        <dbReference type="ChEBI" id="CHEBI:15378"/>
        <dbReference type="ChEBI" id="CHEBI:57856"/>
        <dbReference type="ChEBI" id="CHEBI:59789"/>
        <dbReference type="ChEBI" id="CHEBI:74896"/>
        <dbReference type="ChEBI" id="CHEBI:74898"/>
        <dbReference type="EC" id="2.1.1.386"/>
    </reaction>
</comment>
<evidence type="ECO:0000256" key="2">
    <source>
        <dbReference type="ARBA" id="ARBA00009026"/>
    </source>
</evidence>
<dbReference type="RefSeq" id="WP_132819879.1">
    <property type="nucleotide sequence ID" value="NZ_SMKI01000255.1"/>
</dbReference>
<dbReference type="Gene3D" id="3.40.50.150">
    <property type="entry name" value="Vaccinia Virus protein VP39"/>
    <property type="match status" value="1"/>
</dbReference>
<keyword evidence="16" id="KW-1185">Reference proteome</keyword>
<dbReference type="NCBIfam" id="TIGR04074">
    <property type="entry name" value="bacter_Hen1"/>
    <property type="match status" value="1"/>
</dbReference>
<dbReference type="EMBL" id="SMKI01000255">
    <property type="protein sequence ID" value="TDC72275.1"/>
    <property type="molecule type" value="Genomic_DNA"/>
</dbReference>
<keyword evidence="4 15" id="KW-0489">Methyltransferase</keyword>
<dbReference type="GO" id="GO:0031047">
    <property type="term" value="P:regulatory ncRNA-mediated gene silencing"/>
    <property type="evidence" value="ECO:0007669"/>
    <property type="project" value="UniProtKB-KW"/>
</dbReference>
<proteinExistence type="inferred from homology"/>
<evidence type="ECO:0000256" key="10">
    <source>
        <dbReference type="ARBA" id="ARBA00023158"/>
    </source>
</evidence>
<dbReference type="Pfam" id="PF13489">
    <property type="entry name" value="Methyltransf_23"/>
    <property type="match status" value="1"/>
</dbReference>
<reference evidence="15 16" key="1">
    <citation type="submission" date="2019-03" db="EMBL/GenBank/DDBJ databases">
        <title>Draft genome sequences of novel Actinobacteria.</title>
        <authorList>
            <person name="Sahin N."/>
            <person name="Ay H."/>
            <person name="Saygin H."/>
        </authorList>
    </citation>
    <scope>NUCLEOTIDE SEQUENCE [LARGE SCALE GENOMIC DNA]</scope>
    <source>
        <strain evidence="15 16">DSM 41900</strain>
    </source>
</reference>
<dbReference type="SUPFAM" id="SSF53335">
    <property type="entry name" value="S-adenosyl-L-methionine-dependent methyltransferases"/>
    <property type="match status" value="1"/>
</dbReference>
<comment type="caution">
    <text evidence="15">The sequence shown here is derived from an EMBL/GenBank/DDBJ whole genome shotgun (WGS) entry which is preliminary data.</text>
</comment>
<keyword evidence="9" id="KW-0694">RNA-binding</keyword>
<dbReference type="Pfam" id="PF12623">
    <property type="entry name" value="Hen1_L"/>
    <property type="match status" value="1"/>
</dbReference>
<evidence type="ECO:0000313" key="15">
    <source>
        <dbReference type="EMBL" id="TDC72275.1"/>
    </source>
</evidence>